<dbReference type="OrthoDB" id="8195466at2759"/>
<dbReference type="Proteomes" id="UP000008792">
    <property type="component" value="Unassembled WGS sequence"/>
</dbReference>
<name>B4MB34_DROVI</name>
<proteinExistence type="predicted"/>
<dbReference type="EMBL" id="CH940655">
    <property type="protein sequence ID" value="EDW66443.2"/>
    <property type="molecule type" value="Genomic_DNA"/>
</dbReference>
<organism evidence="1 2">
    <name type="scientific">Drosophila virilis</name>
    <name type="common">Fruit fly</name>
    <dbReference type="NCBI Taxonomy" id="7244"/>
    <lineage>
        <taxon>Eukaryota</taxon>
        <taxon>Metazoa</taxon>
        <taxon>Ecdysozoa</taxon>
        <taxon>Arthropoda</taxon>
        <taxon>Hexapoda</taxon>
        <taxon>Insecta</taxon>
        <taxon>Pterygota</taxon>
        <taxon>Neoptera</taxon>
        <taxon>Endopterygota</taxon>
        <taxon>Diptera</taxon>
        <taxon>Brachycera</taxon>
        <taxon>Muscomorpha</taxon>
        <taxon>Ephydroidea</taxon>
        <taxon>Drosophilidae</taxon>
        <taxon>Drosophila</taxon>
    </lineage>
</organism>
<dbReference type="eggNOG" id="ENOG502TBVQ">
    <property type="taxonomic scope" value="Eukaryota"/>
</dbReference>
<keyword evidence="2" id="KW-1185">Reference proteome</keyword>
<evidence type="ECO:0000313" key="1">
    <source>
        <dbReference type="EMBL" id="EDW66443.2"/>
    </source>
</evidence>
<dbReference type="InParanoid" id="B4MB34"/>
<reference evidence="1 2" key="1">
    <citation type="journal article" date="2007" name="Nature">
        <title>Evolution of genes and genomes on the Drosophila phylogeny.</title>
        <authorList>
            <consortium name="Drosophila 12 Genomes Consortium"/>
            <person name="Clark A.G."/>
            <person name="Eisen M.B."/>
            <person name="Smith D.R."/>
            <person name="Bergman C.M."/>
            <person name="Oliver B."/>
            <person name="Markow T.A."/>
            <person name="Kaufman T.C."/>
            <person name="Kellis M."/>
            <person name="Gelbart W."/>
            <person name="Iyer V.N."/>
            <person name="Pollard D.A."/>
            <person name="Sackton T.B."/>
            <person name="Larracuente A.M."/>
            <person name="Singh N.D."/>
            <person name="Abad J.P."/>
            <person name="Abt D.N."/>
            <person name="Adryan B."/>
            <person name="Aguade M."/>
            <person name="Akashi H."/>
            <person name="Anderson W.W."/>
            <person name="Aquadro C.F."/>
            <person name="Ardell D.H."/>
            <person name="Arguello R."/>
            <person name="Artieri C.G."/>
            <person name="Barbash D.A."/>
            <person name="Barker D."/>
            <person name="Barsanti P."/>
            <person name="Batterham P."/>
            <person name="Batzoglou S."/>
            <person name="Begun D."/>
            <person name="Bhutkar A."/>
            <person name="Blanco E."/>
            <person name="Bosak S.A."/>
            <person name="Bradley R.K."/>
            <person name="Brand A.D."/>
            <person name="Brent M.R."/>
            <person name="Brooks A.N."/>
            <person name="Brown R.H."/>
            <person name="Butlin R.K."/>
            <person name="Caggese C."/>
            <person name="Calvi B.R."/>
            <person name="Bernardo de Carvalho A."/>
            <person name="Caspi A."/>
            <person name="Castrezana S."/>
            <person name="Celniker S.E."/>
            <person name="Chang J.L."/>
            <person name="Chapple C."/>
            <person name="Chatterji S."/>
            <person name="Chinwalla A."/>
            <person name="Civetta A."/>
            <person name="Clifton S.W."/>
            <person name="Comeron J.M."/>
            <person name="Costello J.C."/>
            <person name="Coyne J.A."/>
            <person name="Daub J."/>
            <person name="David R.G."/>
            <person name="Delcher A.L."/>
            <person name="Delehaunty K."/>
            <person name="Do C.B."/>
            <person name="Ebling H."/>
            <person name="Edwards K."/>
            <person name="Eickbush T."/>
            <person name="Evans J.D."/>
            <person name="Filipski A."/>
            <person name="Findeiss S."/>
            <person name="Freyhult E."/>
            <person name="Fulton L."/>
            <person name="Fulton R."/>
            <person name="Garcia A.C."/>
            <person name="Gardiner A."/>
            <person name="Garfield D.A."/>
            <person name="Garvin B.E."/>
            <person name="Gibson G."/>
            <person name="Gilbert D."/>
            <person name="Gnerre S."/>
            <person name="Godfrey J."/>
            <person name="Good R."/>
            <person name="Gotea V."/>
            <person name="Gravely B."/>
            <person name="Greenberg A.J."/>
            <person name="Griffiths-Jones S."/>
            <person name="Gross S."/>
            <person name="Guigo R."/>
            <person name="Gustafson E.A."/>
            <person name="Haerty W."/>
            <person name="Hahn M.W."/>
            <person name="Halligan D.L."/>
            <person name="Halpern A.L."/>
            <person name="Halter G.M."/>
            <person name="Han M.V."/>
            <person name="Heger A."/>
            <person name="Hillier L."/>
            <person name="Hinrichs A.S."/>
            <person name="Holmes I."/>
            <person name="Hoskins R.A."/>
            <person name="Hubisz M.J."/>
            <person name="Hultmark D."/>
            <person name="Huntley M.A."/>
            <person name="Jaffe D.B."/>
            <person name="Jagadeeshan S."/>
            <person name="Jeck W.R."/>
            <person name="Johnson J."/>
            <person name="Jones C.D."/>
            <person name="Jordan W.C."/>
            <person name="Karpen G.H."/>
            <person name="Kataoka E."/>
            <person name="Keightley P.D."/>
            <person name="Kheradpour P."/>
            <person name="Kirkness E.F."/>
            <person name="Koerich L.B."/>
            <person name="Kristiansen K."/>
            <person name="Kudrna D."/>
            <person name="Kulathinal R.J."/>
            <person name="Kumar S."/>
            <person name="Kwok R."/>
            <person name="Lander E."/>
            <person name="Langley C.H."/>
            <person name="Lapoint R."/>
            <person name="Lazzaro B.P."/>
            <person name="Lee S.J."/>
            <person name="Levesque L."/>
            <person name="Li R."/>
            <person name="Lin C.F."/>
            <person name="Lin M.F."/>
            <person name="Lindblad-Toh K."/>
            <person name="Llopart A."/>
            <person name="Long M."/>
            <person name="Low L."/>
            <person name="Lozovsky E."/>
            <person name="Lu J."/>
            <person name="Luo M."/>
            <person name="Machado C.A."/>
            <person name="Makalowski W."/>
            <person name="Marzo M."/>
            <person name="Matsuda M."/>
            <person name="Matzkin L."/>
            <person name="McAllister B."/>
            <person name="McBride C.S."/>
            <person name="McKernan B."/>
            <person name="McKernan K."/>
            <person name="Mendez-Lago M."/>
            <person name="Minx P."/>
            <person name="Mollenhauer M.U."/>
            <person name="Montooth K."/>
            <person name="Mount S.M."/>
            <person name="Mu X."/>
            <person name="Myers E."/>
            <person name="Negre B."/>
            <person name="Newfeld S."/>
            <person name="Nielsen R."/>
            <person name="Noor M.A."/>
            <person name="O'Grady P."/>
            <person name="Pachter L."/>
            <person name="Papaceit M."/>
            <person name="Parisi M.J."/>
            <person name="Parisi M."/>
            <person name="Parts L."/>
            <person name="Pedersen J.S."/>
            <person name="Pesole G."/>
            <person name="Phillippy A.M."/>
            <person name="Ponting C.P."/>
            <person name="Pop M."/>
            <person name="Porcelli D."/>
            <person name="Powell J.R."/>
            <person name="Prohaska S."/>
            <person name="Pruitt K."/>
            <person name="Puig M."/>
            <person name="Quesneville H."/>
            <person name="Ram K.R."/>
            <person name="Rand D."/>
            <person name="Rasmussen M.D."/>
            <person name="Reed L.K."/>
            <person name="Reenan R."/>
            <person name="Reily A."/>
            <person name="Remington K.A."/>
            <person name="Rieger T.T."/>
            <person name="Ritchie M.G."/>
            <person name="Robin C."/>
            <person name="Rogers Y.H."/>
            <person name="Rohde C."/>
            <person name="Rozas J."/>
            <person name="Rubenfield M.J."/>
            <person name="Ruiz A."/>
            <person name="Russo S."/>
            <person name="Salzberg S.L."/>
            <person name="Sanchez-Gracia A."/>
            <person name="Saranga D.J."/>
            <person name="Sato H."/>
            <person name="Schaeffer S.W."/>
            <person name="Schatz M.C."/>
            <person name="Schlenke T."/>
            <person name="Schwartz R."/>
            <person name="Segarra C."/>
            <person name="Singh R.S."/>
            <person name="Sirot L."/>
            <person name="Sirota M."/>
            <person name="Sisneros N.B."/>
            <person name="Smith C.D."/>
            <person name="Smith T.F."/>
            <person name="Spieth J."/>
            <person name="Stage D.E."/>
            <person name="Stark A."/>
            <person name="Stephan W."/>
            <person name="Strausberg R.L."/>
            <person name="Strempel S."/>
            <person name="Sturgill D."/>
            <person name="Sutton G."/>
            <person name="Sutton G.G."/>
            <person name="Tao W."/>
            <person name="Teichmann S."/>
            <person name="Tobari Y.N."/>
            <person name="Tomimura Y."/>
            <person name="Tsolas J.M."/>
            <person name="Valente V.L."/>
            <person name="Venter E."/>
            <person name="Venter J.C."/>
            <person name="Vicario S."/>
            <person name="Vieira F.G."/>
            <person name="Vilella A.J."/>
            <person name="Villasante A."/>
            <person name="Walenz B."/>
            <person name="Wang J."/>
            <person name="Wasserman M."/>
            <person name="Watts T."/>
            <person name="Wilson D."/>
            <person name="Wilson R.K."/>
            <person name="Wing R.A."/>
            <person name="Wolfner M.F."/>
            <person name="Wong A."/>
            <person name="Wong G.K."/>
            <person name="Wu C.I."/>
            <person name="Wu G."/>
            <person name="Yamamoto D."/>
            <person name="Yang H.P."/>
            <person name="Yang S.P."/>
            <person name="Yorke J.A."/>
            <person name="Yoshida K."/>
            <person name="Zdobnov E."/>
            <person name="Zhang P."/>
            <person name="Zhang Y."/>
            <person name="Zimin A.V."/>
            <person name="Baldwin J."/>
            <person name="Abdouelleil A."/>
            <person name="Abdulkadir J."/>
            <person name="Abebe A."/>
            <person name="Abera B."/>
            <person name="Abreu J."/>
            <person name="Acer S.C."/>
            <person name="Aftuck L."/>
            <person name="Alexander A."/>
            <person name="An P."/>
            <person name="Anderson E."/>
            <person name="Anderson S."/>
            <person name="Arachi H."/>
            <person name="Azer M."/>
            <person name="Bachantsang P."/>
            <person name="Barry A."/>
            <person name="Bayul T."/>
            <person name="Berlin A."/>
            <person name="Bessette D."/>
            <person name="Bloom T."/>
            <person name="Blye J."/>
            <person name="Boguslavskiy L."/>
            <person name="Bonnet C."/>
            <person name="Boukhgalter B."/>
            <person name="Bourzgui I."/>
            <person name="Brown A."/>
            <person name="Cahill P."/>
            <person name="Channer S."/>
            <person name="Cheshatsang Y."/>
            <person name="Chuda L."/>
            <person name="Citroen M."/>
            <person name="Collymore A."/>
            <person name="Cooke P."/>
            <person name="Costello M."/>
            <person name="D'Aco K."/>
            <person name="Daza R."/>
            <person name="De Haan G."/>
            <person name="DeGray S."/>
            <person name="DeMaso C."/>
            <person name="Dhargay N."/>
            <person name="Dooley K."/>
            <person name="Dooley E."/>
            <person name="Doricent M."/>
            <person name="Dorje P."/>
            <person name="Dorjee K."/>
            <person name="Dupes A."/>
            <person name="Elong R."/>
            <person name="Falk J."/>
            <person name="Farina A."/>
            <person name="Faro S."/>
            <person name="Ferguson D."/>
            <person name="Fisher S."/>
            <person name="Foley C.D."/>
            <person name="Franke A."/>
            <person name="Friedrich D."/>
            <person name="Gadbois L."/>
            <person name="Gearin G."/>
            <person name="Gearin C.R."/>
            <person name="Giannoukos G."/>
            <person name="Goode T."/>
            <person name="Graham J."/>
            <person name="Grandbois E."/>
            <person name="Grewal S."/>
            <person name="Gyaltsen K."/>
            <person name="Hafez N."/>
            <person name="Hagos B."/>
            <person name="Hall J."/>
            <person name="Henson C."/>
            <person name="Hollinger A."/>
            <person name="Honan T."/>
            <person name="Huard M.D."/>
            <person name="Hughes L."/>
            <person name="Hurhula B."/>
            <person name="Husby M.E."/>
            <person name="Kamat A."/>
            <person name="Kanga B."/>
            <person name="Kashin S."/>
            <person name="Khazanovich D."/>
            <person name="Kisner P."/>
            <person name="Lance K."/>
            <person name="Lara M."/>
            <person name="Lee W."/>
            <person name="Lennon N."/>
            <person name="Letendre F."/>
            <person name="LeVine R."/>
            <person name="Lipovsky A."/>
            <person name="Liu X."/>
            <person name="Liu J."/>
            <person name="Liu S."/>
            <person name="Lokyitsang T."/>
            <person name="Lokyitsang Y."/>
            <person name="Lubonja R."/>
            <person name="Lui A."/>
            <person name="MacDonald P."/>
            <person name="Magnisalis V."/>
            <person name="Maru K."/>
            <person name="Matthews C."/>
            <person name="McCusker W."/>
            <person name="McDonough S."/>
            <person name="Mehta T."/>
            <person name="Meldrim J."/>
            <person name="Meneus L."/>
            <person name="Mihai O."/>
            <person name="Mihalev A."/>
            <person name="Mihova T."/>
            <person name="Mittelman R."/>
            <person name="Mlenga V."/>
            <person name="Montmayeur A."/>
            <person name="Mulrain L."/>
            <person name="Navidi A."/>
            <person name="Naylor J."/>
            <person name="Negash T."/>
            <person name="Nguyen T."/>
            <person name="Nguyen N."/>
            <person name="Nicol R."/>
            <person name="Norbu C."/>
            <person name="Norbu N."/>
            <person name="Novod N."/>
            <person name="O'Neill B."/>
            <person name="Osman S."/>
            <person name="Markiewicz E."/>
            <person name="Oyono O.L."/>
            <person name="Patti C."/>
            <person name="Phunkhang P."/>
            <person name="Pierre F."/>
            <person name="Priest M."/>
            <person name="Raghuraman S."/>
            <person name="Rege F."/>
            <person name="Reyes R."/>
            <person name="Rise C."/>
            <person name="Rogov P."/>
            <person name="Ross K."/>
            <person name="Ryan E."/>
            <person name="Settipalli S."/>
            <person name="Shea T."/>
            <person name="Sherpa N."/>
            <person name="Shi L."/>
            <person name="Shih D."/>
            <person name="Sparrow T."/>
            <person name="Spaulding J."/>
            <person name="Stalker J."/>
            <person name="Stange-Thomann N."/>
            <person name="Stavropoulos S."/>
            <person name="Stone C."/>
            <person name="Strader C."/>
            <person name="Tesfaye S."/>
            <person name="Thomson T."/>
            <person name="Thoulutsang Y."/>
            <person name="Thoulutsang D."/>
            <person name="Topham K."/>
            <person name="Topping I."/>
            <person name="Tsamla T."/>
            <person name="Vassiliev H."/>
            <person name="Vo A."/>
            <person name="Wangchuk T."/>
            <person name="Wangdi T."/>
            <person name="Weiand M."/>
            <person name="Wilkinson J."/>
            <person name="Wilson A."/>
            <person name="Yadav S."/>
            <person name="Young G."/>
            <person name="Yu Q."/>
            <person name="Zembek L."/>
            <person name="Zhong D."/>
            <person name="Zimmer A."/>
            <person name="Zwirko Z."/>
            <person name="Jaffe D.B."/>
            <person name="Alvarez P."/>
            <person name="Brockman W."/>
            <person name="Butler J."/>
            <person name="Chin C."/>
            <person name="Gnerre S."/>
            <person name="Grabherr M."/>
            <person name="Kleber M."/>
            <person name="Mauceli E."/>
            <person name="MacCallum I."/>
        </authorList>
    </citation>
    <scope>NUCLEOTIDE SEQUENCE [LARGE SCALE GENOMIC DNA]</scope>
    <source>
        <strain evidence="2">Tucson 15010-1051.87</strain>
    </source>
</reference>
<dbReference type="HOGENOM" id="CLU_151489_0_0_1"/>
<dbReference type="AlphaFoldDB" id="B4MB34"/>
<accession>B4MB34</accession>
<sequence>MMEIVNSDARANIRKQMRFVRLVRDQFSTAADEKRLFGSFKMRACSWLATGLTLALALGLVCAGVAPMTTLYKRNSEEKYEPDLVAVSSTVIPLTVLEVSYGLGGKPSDAYKAAYLRKLRKQVLQREQAEASGATPLAELPPAPSDADALITVKSKQAKVKAV</sequence>
<gene>
    <name evidence="1" type="primary">Dvir\GJ15547</name>
    <name evidence="1" type="ORF">Dvir_GJ15547</name>
</gene>
<evidence type="ECO:0000313" key="2">
    <source>
        <dbReference type="Proteomes" id="UP000008792"/>
    </source>
</evidence>
<protein>
    <submittedName>
        <fullName evidence="1">Uncharacterized protein</fullName>
    </submittedName>
</protein>